<sequence>MYNKGQQPLSKKKSKNTAASRAMLTQNLNTVLLRRYLG</sequence>
<gene>
    <name evidence="2" type="ORF">BFV95_3545</name>
</gene>
<reference evidence="2 3" key="1">
    <citation type="submission" date="2016-09" db="EMBL/GenBank/DDBJ databases">
        <title>Draft Genome Sequence of four Alteromonas macleodii strains isolated from copper coupons and grown long-term at elevated copper levels.</title>
        <authorList>
            <person name="Cusick K."/>
            <person name="Dale J."/>
            <person name="Little B."/>
            <person name="Biffinger J."/>
        </authorList>
    </citation>
    <scope>NUCLEOTIDE SEQUENCE [LARGE SCALE GENOMIC DNA]</scope>
    <source>
        <strain evidence="2 3">KCP01</strain>
    </source>
</reference>
<dbReference type="EMBL" id="MIPY01000027">
    <property type="protein sequence ID" value="OES28196.1"/>
    <property type="molecule type" value="Genomic_DNA"/>
</dbReference>
<feature type="region of interest" description="Disordered" evidence="1">
    <location>
        <begin position="1"/>
        <end position="24"/>
    </location>
</feature>
<proteinExistence type="predicted"/>
<accession>A0AB36FUL3</accession>
<evidence type="ECO:0000256" key="1">
    <source>
        <dbReference type="SAM" id="MobiDB-lite"/>
    </source>
</evidence>
<dbReference type="AlphaFoldDB" id="A0AB36FUL3"/>
<keyword evidence="3" id="KW-1185">Reference proteome</keyword>
<evidence type="ECO:0000313" key="2">
    <source>
        <dbReference type="EMBL" id="OES28196.1"/>
    </source>
</evidence>
<name>A0AB36FUL3_ALTMA</name>
<evidence type="ECO:0000313" key="3">
    <source>
        <dbReference type="Proteomes" id="UP000095392"/>
    </source>
</evidence>
<organism evidence="2 3">
    <name type="scientific">Alteromonas macleodii</name>
    <name type="common">Pseudoalteromonas macleodii</name>
    <dbReference type="NCBI Taxonomy" id="28108"/>
    <lineage>
        <taxon>Bacteria</taxon>
        <taxon>Pseudomonadati</taxon>
        <taxon>Pseudomonadota</taxon>
        <taxon>Gammaproteobacteria</taxon>
        <taxon>Alteromonadales</taxon>
        <taxon>Alteromonadaceae</taxon>
        <taxon>Alteromonas/Salinimonas group</taxon>
        <taxon>Alteromonas</taxon>
    </lineage>
</organism>
<comment type="caution">
    <text evidence="2">The sequence shown here is derived from an EMBL/GenBank/DDBJ whole genome shotgun (WGS) entry which is preliminary data.</text>
</comment>
<dbReference type="Proteomes" id="UP000095392">
    <property type="component" value="Unassembled WGS sequence"/>
</dbReference>
<protein>
    <submittedName>
        <fullName evidence="2">Uncharacterized protein</fullName>
    </submittedName>
</protein>